<reference evidence="2" key="1">
    <citation type="submission" date="2021-03" db="EMBL/GenBank/DDBJ databases">
        <title>Isolation of Bacillus subtilis from fermented food sample.</title>
        <authorList>
            <person name="Lakshmanan V."/>
            <person name="Athira K."/>
            <person name="Rajagopal K."/>
        </authorList>
    </citation>
    <scope>NUCLEOTIDE SEQUENCE</scope>
    <source>
        <strain evidence="2">S1</strain>
    </source>
</reference>
<dbReference type="EMBL" id="CP120574">
    <property type="protein sequence ID" value="WEY82938.1"/>
    <property type="molecule type" value="Genomic_DNA"/>
</dbReference>
<protein>
    <submittedName>
        <fullName evidence="2">Uncharacterized protein</fullName>
    </submittedName>
</protein>
<sequence length="62" mass="6673">MKKVIISLTALTLAIITVFSVSTFASQQKNHELASRAVFADNSNVNKDTSNTISVASRAVFD</sequence>
<dbReference type="EMBL" id="JAGFPW010000026">
    <property type="protein sequence ID" value="MBO3796467.1"/>
    <property type="molecule type" value="Genomic_DNA"/>
</dbReference>
<dbReference type="AlphaFoldDB" id="A0A8I2B728"/>
<evidence type="ECO:0000313" key="2">
    <source>
        <dbReference type="EMBL" id="MBO3796467.1"/>
    </source>
</evidence>
<keyword evidence="3" id="KW-0614">Plasmid</keyword>
<name>A0A8I2B728_BACIU</name>
<dbReference type="Proteomes" id="UP000665181">
    <property type="component" value="Unassembled WGS sequence"/>
</dbReference>
<evidence type="ECO:0000313" key="5">
    <source>
        <dbReference type="Proteomes" id="UP001214898"/>
    </source>
</evidence>
<evidence type="ECO:0000313" key="4">
    <source>
        <dbReference type="Proteomes" id="UP000665181"/>
    </source>
</evidence>
<geneLocation type="plasmid" evidence="3 5">
    <name>unnamed1</name>
</geneLocation>
<evidence type="ECO:0000256" key="1">
    <source>
        <dbReference type="SAM" id="SignalP"/>
    </source>
</evidence>
<accession>A0A8I2B728</accession>
<feature type="signal peptide" evidence="1">
    <location>
        <begin position="1"/>
        <end position="25"/>
    </location>
</feature>
<keyword evidence="1" id="KW-0732">Signal</keyword>
<dbReference type="RefSeq" id="WP_208556758.1">
    <property type="nucleotide sequence ID" value="NZ_JAGFPW010000026.1"/>
</dbReference>
<evidence type="ECO:0000313" key="3">
    <source>
        <dbReference type="EMBL" id="WEY82938.1"/>
    </source>
</evidence>
<dbReference type="Proteomes" id="UP001214898">
    <property type="component" value="Plasmid unnamed1"/>
</dbReference>
<feature type="chain" id="PRO_5034054317" evidence="1">
    <location>
        <begin position="26"/>
        <end position="62"/>
    </location>
</feature>
<proteinExistence type="predicted"/>
<reference evidence="3" key="2">
    <citation type="submission" date="2023-03" db="EMBL/GenBank/DDBJ databases">
        <title>Complete genome sequences of 52 Bacillus and Priestia strains isolated from West-African fermentations and 26 reference strains from the DSMZ collection.</title>
        <authorList>
            <person name="Wiedenbein E.S."/>
            <person name="Canoy T.S."/>
            <person name="Hui Y."/>
            <person name="Parkouda C."/>
            <person name="Dawende C."/>
            <person name="Ametefe E."/>
            <person name="Jespersen L."/>
            <person name="Nielsen D.S."/>
        </authorList>
    </citation>
    <scope>NUCLEOTIDE SEQUENCE</scope>
    <source>
        <strain evidence="3">PRO56</strain>
        <plasmid evidence="3">unnamed1</plasmid>
    </source>
</reference>
<organism evidence="2 4">
    <name type="scientific">Bacillus subtilis</name>
    <dbReference type="NCBI Taxonomy" id="1423"/>
    <lineage>
        <taxon>Bacteria</taxon>
        <taxon>Bacillati</taxon>
        <taxon>Bacillota</taxon>
        <taxon>Bacilli</taxon>
        <taxon>Bacillales</taxon>
        <taxon>Bacillaceae</taxon>
        <taxon>Bacillus</taxon>
    </lineage>
</organism>
<gene>
    <name evidence="2" type="ORF">J5227_19660</name>
    <name evidence="3" type="ORF">P5633_00030</name>
</gene>